<feature type="compositionally biased region" description="Basic and acidic residues" evidence="3">
    <location>
        <begin position="147"/>
        <end position="184"/>
    </location>
</feature>
<organism evidence="5 6">
    <name type="scientific">Stylosanthes scabra</name>
    <dbReference type="NCBI Taxonomy" id="79078"/>
    <lineage>
        <taxon>Eukaryota</taxon>
        <taxon>Viridiplantae</taxon>
        <taxon>Streptophyta</taxon>
        <taxon>Embryophyta</taxon>
        <taxon>Tracheophyta</taxon>
        <taxon>Spermatophyta</taxon>
        <taxon>Magnoliopsida</taxon>
        <taxon>eudicotyledons</taxon>
        <taxon>Gunneridae</taxon>
        <taxon>Pentapetalae</taxon>
        <taxon>rosids</taxon>
        <taxon>fabids</taxon>
        <taxon>Fabales</taxon>
        <taxon>Fabaceae</taxon>
        <taxon>Papilionoideae</taxon>
        <taxon>50 kb inversion clade</taxon>
        <taxon>dalbergioids sensu lato</taxon>
        <taxon>Dalbergieae</taxon>
        <taxon>Pterocarpus clade</taxon>
        <taxon>Stylosanthes</taxon>
    </lineage>
</organism>
<evidence type="ECO:0000313" key="5">
    <source>
        <dbReference type="EMBL" id="MED6152559.1"/>
    </source>
</evidence>
<dbReference type="PRINTS" id="PR00364">
    <property type="entry name" value="DISEASERSIST"/>
</dbReference>
<dbReference type="EMBL" id="JASCZI010092595">
    <property type="protein sequence ID" value="MED6152559.1"/>
    <property type="molecule type" value="Genomic_DNA"/>
</dbReference>
<keyword evidence="6" id="KW-1185">Reference proteome</keyword>
<evidence type="ECO:0000256" key="3">
    <source>
        <dbReference type="SAM" id="MobiDB-lite"/>
    </source>
</evidence>
<dbReference type="Gene3D" id="3.40.50.300">
    <property type="entry name" value="P-loop containing nucleotide triphosphate hydrolases"/>
    <property type="match status" value="1"/>
</dbReference>
<evidence type="ECO:0000256" key="2">
    <source>
        <dbReference type="SAM" id="Coils"/>
    </source>
</evidence>
<comment type="caution">
    <text evidence="5">The sequence shown here is derived from an EMBL/GenBank/DDBJ whole genome shotgun (WGS) entry which is preliminary data.</text>
</comment>
<dbReference type="InterPro" id="IPR050905">
    <property type="entry name" value="Plant_NBS-LRR"/>
</dbReference>
<accession>A0ABU6TUN4</accession>
<proteinExistence type="predicted"/>
<evidence type="ECO:0000313" key="6">
    <source>
        <dbReference type="Proteomes" id="UP001341840"/>
    </source>
</evidence>
<evidence type="ECO:0000256" key="1">
    <source>
        <dbReference type="ARBA" id="ARBA00022821"/>
    </source>
</evidence>
<feature type="region of interest" description="Disordered" evidence="3">
    <location>
        <begin position="87"/>
        <end position="123"/>
    </location>
</feature>
<feature type="coiled-coil region" evidence="2">
    <location>
        <begin position="30"/>
        <end position="57"/>
    </location>
</feature>
<feature type="non-terminal residue" evidence="5">
    <location>
        <position position="396"/>
    </location>
</feature>
<evidence type="ECO:0000259" key="4">
    <source>
        <dbReference type="Pfam" id="PF00931"/>
    </source>
</evidence>
<keyword evidence="2" id="KW-0175">Coiled coil</keyword>
<name>A0ABU6TUN4_9FABA</name>
<dbReference type="Proteomes" id="UP001341840">
    <property type="component" value="Unassembled WGS sequence"/>
</dbReference>
<protein>
    <recommendedName>
        <fullName evidence="4">NB-ARC domain-containing protein</fullName>
    </recommendedName>
</protein>
<dbReference type="SUPFAM" id="SSF52540">
    <property type="entry name" value="P-loop containing nucleoside triphosphate hydrolases"/>
    <property type="match status" value="1"/>
</dbReference>
<dbReference type="InterPro" id="IPR002182">
    <property type="entry name" value="NB-ARC"/>
</dbReference>
<feature type="compositionally biased region" description="Basic and acidic residues" evidence="3">
    <location>
        <begin position="87"/>
        <end position="117"/>
    </location>
</feature>
<dbReference type="InterPro" id="IPR027417">
    <property type="entry name" value="P-loop_NTPase"/>
</dbReference>
<feature type="domain" description="NB-ARC" evidence="4">
    <location>
        <begin position="268"/>
        <end position="389"/>
    </location>
</feature>
<reference evidence="5 6" key="1">
    <citation type="journal article" date="2023" name="Plants (Basel)">
        <title>Bridging the Gap: Combining Genomics and Transcriptomics Approaches to Understand Stylosanthes scabra, an Orphan Legume from the Brazilian Caatinga.</title>
        <authorList>
            <person name="Ferreira-Neto J.R.C."/>
            <person name="da Silva M.D."/>
            <person name="Binneck E."/>
            <person name="de Melo N.F."/>
            <person name="da Silva R.H."/>
            <person name="de Melo A.L.T.M."/>
            <person name="Pandolfi V."/>
            <person name="Bustamante F.O."/>
            <person name="Brasileiro-Vidal A.C."/>
            <person name="Benko-Iseppon A.M."/>
        </authorList>
    </citation>
    <scope>NUCLEOTIDE SEQUENCE [LARGE SCALE GENOMIC DNA]</scope>
    <source>
        <tissue evidence="5">Leaves</tissue>
    </source>
</reference>
<dbReference type="Pfam" id="PF00931">
    <property type="entry name" value="NB-ARC"/>
    <property type="match status" value="1"/>
</dbReference>
<sequence>MTNLLFKPVEKAVDFLVEWSHRQLDYIVNYKDHEKKIKELIETLKSHQKKVNEQVKLANDNANDINKDVKDWLRRVDQILGKSKDFHDYKADDDNADNKAEADDDNADIKADDDKATHKSKTSWFHGGCSSGALSLMWHRHQVGQKAKADDDNADNKAEADDDNADNKAKADDDNADNKAADDKATLKSKTSWFHGGCSSEALPSLWHRRQLGWKAKKILAPAIEKLNNEASNYSGIISHPPDLKFGDLNPSDGDYLELESRKGIIEDIMKLLKDSTVNMVGVYGRSGVGKTSLIKKIAEDAGGISKSFDKVILATVKKDPDLQKVQQDIADGLRLTFGNEGDIGRAARLRKSLEQKNVLLILDDLWDKLDLSKIGIPFADDDVSSHVTAKERKDS</sequence>
<keyword evidence="1" id="KW-0611">Plant defense</keyword>
<gene>
    <name evidence="5" type="ORF">PIB30_093208</name>
</gene>
<dbReference type="PANTHER" id="PTHR33463">
    <property type="entry name" value="NB-ARC DOMAIN-CONTAINING PROTEIN-RELATED"/>
    <property type="match status" value="1"/>
</dbReference>
<feature type="region of interest" description="Disordered" evidence="3">
    <location>
        <begin position="142"/>
        <end position="184"/>
    </location>
</feature>
<dbReference type="PANTHER" id="PTHR33463:SF196">
    <property type="entry name" value="NB-ARC DOMAIN DISEASE RESISTANCE PROTEIN"/>
    <property type="match status" value="1"/>
</dbReference>